<dbReference type="AlphaFoldDB" id="A0A2U3KFF5"/>
<reference evidence="6" key="1">
    <citation type="submission" date="2018-02" db="EMBL/GenBank/DDBJ databases">
        <authorList>
            <person name="Hausmann B."/>
        </authorList>
    </citation>
    <scope>NUCLEOTIDE SEQUENCE [LARGE SCALE GENOMIC DNA]</scope>
    <source>
        <strain evidence="6">Peat soil MAG SbA1</strain>
    </source>
</reference>
<evidence type="ECO:0000256" key="2">
    <source>
        <dbReference type="ARBA" id="ARBA00023136"/>
    </source>
</evidence>
<dbReference type="SMART" id="SM00244">
    <property type="entry name" value="PHB"/>
    <property type="match status" value="1"/>
</dbReference>
<feature type="transmembrane region" description="Helical" evidence="3">
    <location>
        <begin position="21"/>
        <end position="39"/>
    </location>
</feature>
<sequence length="283" mass="30662">MTIFDPSRGRVIDGGGHSGGLLRLIGLGILAFLLVILLFSSVTKVGTGHVGVLTLFGKVQSTETLGEGIHLINPLKTNNELSVQTQTLKESASVPSSEGLMMSLDTSLIYHLNPDRAAEVFQKIGADYENVVVEPTLRSAIREATASHTANALYTGEREMVAKQIYDQVTAELNQRGLIVENVLLRDIQLPATLKASIEAKQQAEQEALAMNFRLQKETQEAQRKRIEAAGVRDFQQIVAQGITPSLLEWKGIEATENLAKSANTKVVVIGNNKNGLPLILGQ</sequence>
<keyword evidence="2 3" id="KW-0472">Membrane</keyword>
<dbReference type="Gene3D" id="3.30.479.30">
    <property type="entry name" value="Band 7 domain"/>
    <property type="match status" value="1"/>
</dbReference>
<dbReference type="InterPro" id="IPR000163">
    <property type="entry name" value="Prohibitin"/>
</dbReference>
<dbReference type="GO" id="GO:0006508">
    <property type="term" value="P:proteolysis"/>
    <property type="evidence" value="ECO:0007669"/>
    <property type="project" value="UniProtKB-KW"/>
</dbReference>
<dbReference type="PANTHER" id="PTHR23222:SF1">
    <property type="entry name" value="PROHIBITIN-2"/>
    <property type="match status" value="1"/>
</dbReference>
<keyword evidence="5" id="KW-0378">Hydrolase</keyword>
<dbReference type="CDD" id="cd03401">
    <property type="entry name" value="SPFH_prohibitin"/>
    <property type="match status" value="1"/>
</dbReference>
<gene>
    <name evidence="5" type="ORF">SBA1_20068</name>
</gene>
<dbReference type="SUPFAM" id="SSF117892">
    <property type="entry name" value="Band 7/SPFH domain"/>
    <property type="match status" value="1"/>
</dbReference>
<accession>A0A2U3KFF5</accession>
<keyword evidence="3" id="KW-1133">Transmembrane helix</keyword>
<comment type="subcellular location">
    <subcellularLocation>
        <location evidence="1">Membrane</location>
        <topology evidence="1">Single-pass membrane protein</topology>
    </subcellularLocation>
</comment>
<dbReference type="EMBL" id="OMOD01000111">
    <property type="protein sequence ID" value="SPF38368.1"/>
    <property type="molecule type" value="Genomic_DNA"/>
</dbReference>
<dbReference type="OrthoDB" id="9792660at2"/>
<dbReference type="InterPro" id="IPR036013">
    <property type="entry name" value="Band_7/SPFH_dom_sf"/>
</dbReference>
<dbReference type="GO" id="GO:0016020">
    <property type="term" value="C:membrane"/>
    <property type="evidence" value="ECO:0007669"/>
    <property type="project" value="UniProtKB-SubCell"/>
</dbReference>
<protein>
    <submittedName>
        <fullName evidence="5">Membrane protease subunit</fullName>
    </submittedName>
</protein>
<evidence type="ECO:0000313" key="5">
    <source>
        <dbReference type="EMBL" id="SPF38368.1"/>
    </source>
</evidence>
<dbReference type="PANTHER" id="PTHR23222">
    <property type="entry name" value="PROHIBITIN"/>
    <property type="match status" value="1"/>
</dbReference>
<dbReference type="InterPro" id="IPR001107">
    <property type="entry name" value="Band_7"/>
</dbReference>
<dbReference type="Proteomes" id="UP000238701">
    <property type="component" value="Unassembled WGS sequence"/>
</dbReference>
<keyword evidence="5" id="KW-0645">Protease</keyword>
<proteinExistence type="predicted"/>
<evidence type="ECO:0000256" key="3">
    <source>
        <dbReference type="SAM" id="Phobius"/>
    </source>
</evidence>
<evidence type="ECO:0000313" key="6">
    <source>
        <dbReference type="Proteomes" id="UP000238701"/>
    </source>
</evidence>
<organism evidence="5 6">
    <name type="scientific">Candidatus Sulfotelmatobacter kueseliae</name>
    <dbReference type="NCBI Taxonomy" id="2042962"/>
    <lineage>
        <taxon>Bacteria</taxon>
        <taxon>Pseudomonadati</taxon>
        <taxon>Acidobacteriota</taxon>
        <taxon>Terriglobia</taxon>
        <taxon>Terriglobales</taxon>
        <taxon>Candidatus Korobacteraceae</taxon>
        <taxon>Candidatus Sulfotelmatobacter</taxon>
    </lineage>
</organism>
<keyword evidence="3" id="KW-0812">Transmembrane</keyword>
<dbReference type="Pfam" id="PF01145">
    <property type="entry name" value="Band_7"/>
    <property type="match status" value="1"/>
</dbReference>
<dbReference type="GO" id="GO:0008233">
    <property type="term" value="F:peptidase activity"/>
    <property type="evidence" value="ECO:0007669"/>
    <property type="project" value="UniProtKB-KW"/>
</dbReference>
<name>A0A2U3KFF5_9BACT</name>
<evidence type="ECO:0000256" key="1">
    <source>
        <dbReference type="ARBA" id="ARBA00004167"/>
    </source>
</evidence>
<dbReference type="GO" id="GO:0007005">
    <property type="term" value="P:mitochondrion organization"/>
    <property type="evidence" value="ECO:0007669"/>
    <property type="project" value="TreeGrafter"/>
</dbReference>
<evidence type="ECO:0000259" key="4">
    <source>
        <dbReference type="SMART" id="SM00244"/>
    </source>
</evidence>
<feature type="domain" description="Band 7" evidence="4">
    <location>
        <begin position="40"/>
        <end position="202"/>
    </location>
</feature>